<reference evidence="9" key="1">
    <citation type="submission" date="2020-08" db="EMBL/GenBank/DDBJ databases">
        <authorList>
            <person name="Uke A."/>
            <person name="Chhe C."/>
            <person name="Baramee S."/>
            <person name="Kosugi A."/>
        </authorList>
    </citation>
    <scope>NUCLEOTIDE SEQUENCE</scope>
    <source>
        <strain evidence="9">DA-C8</strain>
    </source>
</reference>
<protein>
    <recommendedName>
        <fullName evidence="11">Spore germination protein (Amino acid permease)</fullName>
    </recommendedName>
</protein>
<keyword evidence="3" id="KW-0813">Transport</keyword>
<accession>A0A916VGY4</accession>
<dbReference type="AlphaFoldDB" id="A0A916VGY4"/>
<feature type="transmembrane region" description="Helical" evidence="8">
    <location>
        <begin position="184"/>
        <end position="204"/>
    </location>
</feature>
<keyword evidence="6 8" id="KW-1133">Transmembrane helix</keyword>
<dbReference type="EMBL" id="BMAQ01000048">
    <property type="protein sequence ID" value="GFR39488.1"/>
    <property type="molecule type" value="Genomic_DNA"/>
</dbReference>
<keyword evidence="5 8" id="KW-0812">Transmembrane</keyword>
<evidence type="ECO:0008006" key="11">
    <source>
        <dbReference type="Google" id="ProtNLM"/>
    </source>
</evidence>
<evidence type="ECO:0000256" key="8">
    <source>
        <dbReference type="SAM" id="Phobius"/>
    </source>
</evidence>
<evidence type="ECO:0000313" key="10">
    <source>
        <dbReference type="Proteomes" id="UP000654993"/>
    </source>
</evidence>
<feature type="transmembrane region" description="Helical" evidence="8">
    <location>
        <begin position="303"/>
        <end position="321"/>
    </location>
</feature>
<keyword evidence="4" id="KW-0309">Germination</keyword>
<proteinExistence type="inferred from homology"/>
<dbReference type="PANTHER" id="PTHR34975:SF2">
    <property type="entry name" value="SPORE GERMINATION PROTEIN A2"/>
    <property type="match status" value="1"/>
</dbReference>
<sequence length="361" mass="41597">MHITDGKIGAREQLAVATFLIAMKVSDTTPDILIHHAMNAAWLVSLINGLVVLIPLLLILHLLKRYQTGLYDLLLTLTGRWGSTLIMLFIFLWLFISTFVNSRSYIDIVNTLFFPQTSIEALYVLFLLFCALVSIRGFETLGRMSWLLFWLIAGIVILLLLTTWQHMKISQLFPLLGPGLDVILLRGVTHSSLYVELFLIAFFFPYTTSYKALRDGVWIGFAVSALMLIVFNAVYVMVFDYPAIASMPYPYQQLTRSSSLFGMEAHMDALFLGVWIIAAILHFALYLYILAYLFARLFKIQEFEMLIIPMTGLVLYIGMIQENVMQMIFLRDVLMMTTSIFYLLLPFGLWILHLWRRRKVR</sequence>
<feature type="transmembrane region" description="Helical" evidence="8">
    <location>
        <begin position="40"/>
        <end position="60"/>
    </location>
</feature>
<evidence type="ECO:0000256" key="7">
    <source>
        <dbReference type="ARBA" id="ARBA00023136"/>
    </source>
</evidence>
<feature type="transmembrane region" description="Helical" evidence="8">
    <location>
        <begin position="216"/>
        <end position="238"/>
    </location>
</feature>
<feature type="transmembrane region" description="Helical" evidence="8">
    <location>
        <begin position="269"/>
        <end position="291"/>
    </location>
</feature>
<comment type="similarity">
    <text evidence="2">Belongs to the amino acid-polyamine-organocation (APC) superfamily. Spore germination protein (SGP) (TC 2.A.3.9) family.</text>
</comment>
<comment type="caution">
    <text evidence="9">The sequence shown here is derived from an EMBL/GenBank/DDBJ whole genome shotgun (WGS) entry which is preliminary data.</text>
</comment>
<evidence type="ECO:0000256" key="6">
    <source>
        <dbReference type="ARBA" id="ARBA00022989"/>
    </source>
</evidence>
<evidence type="ECO:0000256" key="5">
    <source>
        <dbReference type="ARBA" id="ARBA00022692"/>
    </source>
</evidence>
<comment type="subcellular location">
    <subcellularLocation>
        <location evidence="1">Membrane</location>
        <topology evidence="1">Multi-pass membrane protein</topology>
    </subcellularLocation>
</comment>
<keyword evidence="10" id="KW-1185">Reference proteome</keyword>
<evidence type="ECO:0000256" key="3">
    <source>
        <dbReference type="ARBA" id="ARBA00022448"/>
    </source>
</evidence>
<feature type="transmembrane region" description="Helical" evidence="8">
    <location>
        <begin position="81"/>
        <end position="100"/>
    </location>
</feature>
<dbReference type="RefSeq" id="WP_200967677.1">
    <property type="nucleotide sequence ID" value="NZ_BMAQ01000048.1"/>
</dbReference>
<dbReference type="InterPro" id="IPR004761">
    <property type="entry name" value="Spore_GerAB"/>
</dbReference>
<reference evidence="9" key="2">
    <citation type="journal article" date="2021" name="Data Brief">
        <title>Draft genome sequence data of the facultative, thermophilic, xylanolytic bacterium Paenibacillus sp. strain DA-C8.</title>
        <authorList>
            <person name="Chhe C."/>
            <person name="Uke A."/>
            <person name="Baramee S."/>
            <person name="Ungkulpasvich U."/>
            <person name="Tachaapaikoon C."/>
            <person name="Pason P."/>
            <person name="Waeonukul R."/>
            <person name="Ratanakhanokchai K."/>
            <person name="Kosugi A."/>
        </authorList>
    </citation>
    <scope>NUCLEOTIDE SEQUENCE</scope>
    <source>
        <strain evidence="9">DA-C8</strain>
    </source>
</reference>
<evidence type="ECO:0000313" key="9">
    <source>
        <dbReference type="EMBL" id="GFR39488.1"/>
    </source>
</evidence>
<evidence type="ECO:0000256" key="2">
    <source>
        <dbReference type="ARBA" id="ARBA00007998"/>
    </source>
</evidence>
<keyword evidence="7 8" id="KW-0472">Membrane</keyword>
<dbReference type="PANTHER" id="PTHR34975">
    <property type="entry name" value="SPORE GERMINATION PROTEIN A2"/>
    <property type="match status" value="1"/>
</dbReference>
<dbReference type="GO" id="GO:0016020">
    <property type="term" value="C:membrane"/>
    <property type="evidence" value="ECO:0007669"/>
    <property type="project" value="UniProtKB-SubCell"/>
</dbReference>
<dbReference type="Proteomes" id="UP000654993">
    <property type="component" value="Unassembled WGS sequence"/>
</dbReference>
<dbReference type="NCBIfam" id="TIGR00912">
    <property type="entry name" value="2A0309"/>
    <property type="match status" value="1"/>
</dbReference>
<feature type="transmembrane region" description="Helical" evidence="8">
    <location>
        <begin position="112"/>
        <end position="135"/>
    </location>
</feature>
<dbReference type="GO" id="GO:0009847">
    <property type="term" value="P:spore germination"/>
    <property type="evidence" value="ECO:0007669"/>
    <property type="project" value="InterPro"/>
</dbReference>
<feature type="transmembrane region" description="Helical" evidence="8">
    <location>
        <begin position="333"/>
        <end position="355"/>
    </location>
</feature>
<organism evidence="9 10">
    <name type="scientific">Insulibacter thermoxylanivorax</name>
    <dbReference type="NCBI Taxonomy" id="2749268"/>
    <lineage>
        <taxon>Bacteria</taxon>
        <taxon>Bacillati</taxon>
        <taxon>Bacillota</taxon>
        <taxon>Bacilli</taxon>
        <taxon>Bacillales</taxon>
        <taxon>Paenibacillaceae</taxon>
        <taxon>Insulibacter</taxon>
    </lineage>
</organism>
<evidence type="ECO:0000256" key="4">
    <source>
        <dbReference type="ARBA" id="ARBA00022544"/>
    </source>
</evidence>
<gene>
    <name evidence="9" type="ORF">PRECH8_27840</name>
</gene>
<name>A0A916VGY4_9BACL</name>
<feature type="transmembrane region" description="Helical" evidence="8">
    <location>
        <begin position="147"/>
        <end position="164"/>
    </location>
</feature>
<dbReference type="Pfam" id="PF03845">
    <property type="entry name" value="Spore_permease"/>
    <property type="match status" value="1"/>
</dbReference>
<evidence type="ECO:0000256" key="1">
    <source>
        <dbReference type="ARBA" id="ARBA00004141"/>
    </source>
</evidence>